<dbReference type="InterPro" id="IPR043472">
    <property type="entry name" value="Macro_dom-like"/>
</dbReference>
<accession>A0A815M217</accession>
<dbReference type="InterPro" id="IPR002589">
    <property type="entry name" value="Macro_dom"/>
</dbReference>
<sequence>MNDPHSKQSSHQDRTDHDVQLKDTNRLSLQITQPISFHSNLSVHFGNILEVDADCIVNAANEGLLGGGGIDHLIHQIAGSELAQFCSNLPTDSQGARCTVGHSVITPGFMSKYKFIIHTVGPYLDEQNRTQPKLLADCYSTAFKLAVDNDCKSIVFPTIATGFYGYPMLEAAQIAVGTLNAMLEQQETDYSINVYITVFNDLEQQIWKKLLNK</sequence>
<protein>
    <recommendedName>
        <fullName evidence="1">Macro domain-containing protein</fullName>
    </recommendedName>
</protein>
<evidence type="ECO:0000313" key="2">
    <source>
        <dbReference type="EMBL" id="CAF1264267.1"/>
    </source>
</evidence>
<dbReference type="AlphaFoldDB" id="A0A815M217"/>
<organism evidence="3 4">
    <name type="scientific">Adineta steineri</name>
    <dbReference type="NCBI Taxonomy" id="433720"/>
    <lineage>
        <taxon>Eukaryota</taxon>
        <taxon>Metazoa</taxon>
        <taxon>Spiralia</taxon>
        <taxon>Gnathifera</taxon>
        <taxon>Rotifera</taxon>
        <taxon>Eurotatoria</taxon>
        <taxon>Bdelloidea</taxon>
        <taxon>Adinetida</taxon>
        <taxon>Adinetidae</taxon>
        <taxon>Adineta</taxon>
    </lineage>
</organism>
<evidence type="ECO:0000313" key="3">
    <source>
        <dbReference type="EMBL" id="CAF1417043.1"/>
    </source>
</evidence>
<gene>
    <name evidence="2" type="ORF">BJG266_LOCUS30296</name>
    <name evidence="3" type="ORF">QVE165_LOCUS37957</name>
</gene>
<dbReference type="Gene3D" id="3.40.220.10">
    <property type="entry name" value="Leucine Aminopeptidase, subunit E, domain 1"/>
    <property type="match status" value="1"/>
</dbReference>
<evidence type="ECO:0000313" key="4">
    <source>
        <dbReference type="Proteomes" id="UP000663832"/>
    </source>
</evidence>
<dbReference type="PANTHER" id="PTHR11106">
    <property type="entry name" value="GANGLIOSIDE INDUCED DIFFERENTIATION ASSOCIATED PROTEIN 2-RELATED"/>
    <property type="match status" value="1"/>
</dbReference>
<dbReference type="SMART" id="SM00506">
    <property type="entry name" value="A1pp"/>
    <property type="match status" value="1"/>
</dbReference>
<dbReference type="Proteomes" id="UP000663832">
    <property type="component" value="Unassembled WGS sequence"/>
</dbReference>
<feature type="domain" description="Macro" evidence="1">
    <location>
        <begin position="28"/>
        <end position="213"/>
    </location>
</feature>
<dbReference type="EMBL" id="CAJNOM010000401">
    <property type="protein sequence ID" value="CAF1417043.1"/>
    <property type="molecule type" value="Genomic_DNA"/>
</dbReference>
<dbReference type="PANTHER" id="PTHR11106:SF27">
    <property type="entry name" value="MACRO DOMAIN-CONTAINING PROTEIN"/>
    <property type="match status" value="1"/>
</dbReference>
<reference evidence="3" key="1">
    <citation type="submission" date="2021-02" db="EMBL/GenBank/DDBJ databases">
        <authorList>
            <person name="Nowell W R."/>
        </authorList>
    </citation>
    <scope>NUCLEOTIDE SEQUENCE</scope>
</reference>
<keyword evidence="4" id="KW-1185">Reference proteome</keyword>
<dbReference type="Proteomes" id="UP000663877">
    <property type="component" value="Unassembled WGS sequence"/>
</dbReference>
<dbReference type="PROSITE" id="PS51154">
    <property type="entry name" value="MACRO"/>
    <property type="match status" value="1"/>
</dbReference>
<dbReference type="Pfam" id="PF01661">
    <property type="entry name" value="Macro"/>
    <property type="match status" value="1"/>
</dbReference>
<comment type="caution">
    <text evidence="3">The sequence shown here is derived from an EMBL/GenBank/DDBJ whole genome shotgun (WGS) entry which is preliminary data.</text>
</comment>
<dbReference type="SUPFAM" id="SSF52949">
    <property type="entry name" value="Macro domain-like"/>
    <property type="match status" value="1"/>
</dbReference>
<dbReference type="OrthoDB" id="6077599at2759"/>
<proteinExistence type="predicted"/>
<name>A0A815M217_9BILA</name>
<evidence type="ECO:0000259" key="1">
    <source>
        <dbReference type="PROSITE" id="PS51154"/>
    </source>
</evidence>
<dbReference type="EMBL" id="CAJNOI010000387">
    <property type="protein sequence ID" value="CAF1264267.1"/>
    <property type="molecule type" value="Genomic_DNA"/>
</dbReference>